<evidence type="ECO:0000313" key="4">
    <source>
        <dbReference type="Proteomes" id="UP001519460"/>
    </source>
</evidence>
<dbReference type="AlphaFoldDB" id="A0ABD0LXY9"/>
<proteinExistence type="inferred from homology"/>
<reference evidence="3 4" key="1">
    <citation type="journal article" date="2023" name="Sci. Data">
        <title>Genome assembly of the Korean intertidal mud-creeper Batillaria attramentaria.</title>
        <authorList>
            <person name="Patra A.K."/>
            <person name="Ho P.T."/>
            <person name="Jun S."/>
            <person name="Lee S.J."/>
            <person name="Kim Y."/>
            <person name="Won Y.J."/>
        </authorList>
    </citation>
    <scope>NUCLEOTIDE SEQUENCE [LARGE SCALE GENOMIC DNA]</scope>
    <source>
        <strain evidence="3">Wonlab-2016</strain>
    </source>
</reference>
<sequence length="262" mass="29725">MWMARSSTFRQRALQGATVTSLLHYTLPEQCLKRACLHTTSSTALFTGKNETQVRSRNCGLFYSNRSSLDFSMQFHRSSVNPIRTSAIRNSSTETKDSSKGELVYKGGLSGMIKGVKIFSLSTSALGLCLQPYLYLSSEELPLALKFVMGGIVNFFIFINPFIIHYIAKKYVTDIHWNRETGVFTASKLSFFLRRKEIQFTAADVTVPDIPGMFTVLEVKGTPLFLVPQDYLVRDAYVHLMGYDKPLEWELPKSEERQQSQN</sequence>
<keyword evidence="2" id="KW-0472">Membrane</keyword>
<comment type="similarity">
    <text evidence="1">Belongs to the TMEM70 family.</text>
</comment>
<feature type="transmembrane region" description="Helical" evidence="2">
    <location>
        <begin position="116"/>
        <end position="135"/>
    </location>
</feature>
<comment type="caution">
    <text evidence="3">The sequence shown here is derived from an EMBL/GenBank/DDBJ whole genome shotgun (WGS) entry which is preliminary data.</text>
</comment>
<feature type="transmembrane region" description="Helical" evidence="2">
    <location>
        <begin position="147"/>
        <end position="168"/>
    </location>
</feature>
<protein>
    <recommendedName>
        <fullName evidence="5">DUF304 domain-containing protein</fullName>
    </recommendedName>
</protein>
<dbReference type="PANTHER" id="PTHR13281:SF0">
    <property type="entry name" value="TRANSMEMBRANE PROTEIN 70, MITOCHONDRIAL"/>
    <property type="match status" value="1"/>
</dbReference>
<dbReference type="Pfam" id="PF06979">
    <property type="entry name" value="TMEM70"/>
    <property type="match status" value="1"/>
</dbReference>
<evidence type="ECO:0000256" key="1">
    <source>
        <dbReference type="ARBA" id="ARBA00005280"/>
    </source>
</evidence>
<organism evidence="3 4">
    <name type="scientific">Batillaria attramentaria</name>
    <dbReference type="NCBI Taxonomy" id="370345"/>
    <lineage>
        <taxon>Eukaryota</taxon>
        <taxon>Metazoa</taxon>
        <taxon>Spiralia</taxon>
        <taxon>Lophotrochozoa</taxon>
        <taxon>Mollusca</taxon>
        <taxon>Gastropoda</taxon>
        <taxon>Caenogastropoda</taxon>
        <taxon>Sorbeoconcha</taxon>
        <taxon>Cerithioidea</taxon>
        <taxon>Batillariidae</taxon>
        <taxon>Batillaria</taxon>
    </lineage>
</organism>
<gene>
    <name evidence="3" type="ORF">BaRGS_00004030</name>
</gene>
<evidence type="ECO:0000313" key="3">
    <source>
        <dbReference type="EMBL" id="KAK7504544.1"/>
    </source>
</evidence>
<keyword evidence="2" id="KW-1133">Transmembrane helix</keyword>
<keyword evidence="2" id="KW-0812">Transmembrane</keyword>
<dbReference type="PANTHER" id="PTHR13281">
    <property type="entry name" value="TRANSMEMBRANE PROTEIN 70, MITOCHONDRIAL"/>
    <property type="match status" value="1"/>
</dbReference>
<name>A0ABD0LXY9_9CAEN</name>
<evidence type="ECO:0000256" key="2">
    <source>
        <dbReference type="SAM" id="Phobius"/>
    </source>
</evidence>
<dbReference type="Proteomes" id="UP001519460">
    <property type="component" value="Unassembled WGS sequence"/>
</dbReference>
<keyword evidence="4" id="KW-1185">Reference proteome</keyword>
<dbReference type="EMBL" id="JACVVK020000014">
    <property type="protein sequence ID" value="KAK7504544.1"/>
    <property type="molecule type" value="Genomic_DNA"/>
</dbReference>
<evidence type="ECO:0008006" key="5">
    <source>
        <dbReference type="Google" id="ProtNLM"/>
    </source>
</evidence>
<dbReference type="InterPro" id="IPR009724">
    <property type="entry name" value="TMEM70"/>
</dbReference>
<accession>A0ABD0LXY9</accession>
<dbReference type="InterPro" id="IPR045325">
    <property type="entry name" value="TMEM70/TMEM186/TMEM223"/>
</dbReference>